<dbReference type="Proteomes" id="UP000091956">
    <property type="component" value="Unassembled WGS sequence"/>
</dbReference>
<reference evidence="6" key="2">
    <citation type="journal article" date="2018" name="Nat. Commun.">
        <title>Extreme sensitivity to ultraviolet light in the fungal pathogen causing white-nose syndrome of bats.</title>
        <authorList>
            <person name="Palmer J.M."/>
            <person name="Drees K.P."/>
            <person name="Foster J.T."/>
            <person name="Lindner D.L."/>
        </authorList>
    </citation>
    <scope>NUCLEOTIDE SEQUENCE [LARGE SCALE GENOMIC DNA]</scope>
    <source>
        <strain evidence="6">UAMH 10579</strain>
    </source>
</reference>
<accession>A0A1B8GM41</accession>
<dbReference type="Pfam" id="PF13637">
    <property type="entry name" value="Ank_4"/>
    <property type="match status" value="1"/>
</dbReference>
<dbReference type="PROSITE" id="PS50011">
    <property type="entry name" value="PROTEIN_KINASE_DOM"/>
    <property type="match status" value="1"/>
</dbReference>
<proteinExistence type="predicted"/>
<keyword evidence="2 3" id="KW-0040">ANK repeat</keyword>
<dbReference type="InterPro" id="IPR002110">
    <property type="entry name" value="Ankyrin_rpt"/>
</dbReference>
<organism evidence="5 6">
    <name type="scientific">Pseudogymnoascus verrucosus</name>
    <dbReference type="NCBI Taxonomy" id="342668"/>
    <lineage>
        <taxon>Eukaryota</taxon>
        <taxon>Fungi</taxon>
        <taxon>Dikarya</taxon>
        <taxon>Ascomycota</taxon>
        <taxon>Pezizomycotina</taxon>
        <taxon>Leotiomycetes</taxon>
        <taxon>Thelebolales</taxon>
        <taxon>Thelebolaceae</taxon>
        <taxon>Pseudogymnoascus</taxon>
    </lineage>
</organism>
<dbReference type="PRINTS" id="PR01415">
    <property type="entry name" value="ANKYRIN"/>
</dbReference>
<dbReference type="AlphaFoldDB" id="A0A1B8GM41"/>
<reference evidence="5 6" key="1">
    <citation type="submission" date="2016-03" db="EMBL/GenBank/DDBJ databases">
        <title>Comparative genomics of Pseudogymnoascus destructans, the fungus causing white-nose syndrome of bats.</title>
        <authorList>
            <person name="Palmer J.M."/>
            <person name="Drees K.P."/>
            <person name="Foster J.T."/>
            <person name="Lindner D.L."/>
        </authorList>
    </citation>
    <scope>NUCLEOTIDE SEQUENCE [LARGE SCALE GENOMIC DNA]</scope>
    <source>
        <strain evidence="5 6">UAMH 10579</strain>
    </source>
</reference>
<evidence type="ECO:0000313" key="6">
    <source>
        <dbReference type="Proteomes" id="UP000091956"/>
    </source>
</evidence>
<dbReference type="InterPro" id="IPR000719">
    <property type="entry name" value="Prot_kinase_dom"/>
</dbReference>
<keyword evidence="6" id="KW-1185">Reference proteome</keyword>
<dbReference type="GO" id="GO:0005524">
    <property type="term" value="F:ATP binding"/>
    <property type="evidence" value="ECO:0007669"/>
    <property type="project" value="InterPro"/>
</dbReference>
<dbReference type="SUPFAM" id="SSF56112">
    <property type="entry name" value="Protein kinase-like (PK-like)"/>
    <property type="match status" value="1"/>
</dbReference>
<dbReference type="SUPFAM" id="SSF48403">
    <property type="entry name" value="Ankyrin repeat"/>
    <property type="match status" value="1"/>
</dbReference>
<dbReference type="GeneID" id="28838915"/>
<evidence type="ECO:0000256" key="2">
    <source>
        <dbReference type="ARBA" id="ARBA00023043"/>
    </source>
</evidence>
<dbReference type="STRING" id="342668.A0A1B8GM41"/>
<dbReference type="InterPro" id="IPR011009">
    <property type="entry name" value="Kinase-like_dom_sf"/>
</dbReference>
<protein>
    <recommendedName>
        <fullName evidence="4">Protein kinase domain-containing protein</fullName>
    </recommendedName>
</protein>
<feature type="repeat" description="ANK" evidence="3">
    <location>
        <begin position="389"/>
        <end position="421"/>
    </location>
</feature>
<evidence type="ECO:0000256" key="1">
    <source>
        <dbReference type="ARBA" id="ARBA00022737"/>
    </source>
</evidence>
<dbReference type="CDD" id="cd00180">
    <property type="entry name" value="PKc"/>
    <property type="match status" value="1"/>
</dbReference>
<dbReference type="PANTHER" id="PTHR24171:SF8">
    <property type="entry name" value="BRCA1-ASSOCIATED RING DOMAIN PROTEIN 1"/>
    <property type="match status" value="1"/>
</dbReference>
<feature type="repeat" description="ANK" evidence="3">
    <location>
        <begin position="488"/>
        <end position="510"/>
    </location>
</feature>
<dbReference type="PANTHER" id="PTHR24171">
    <property type="entry name" value="ANKYRIN REPEAT DOMAIN-CONTAINING PROTEIN 39-RELATED"/>
    <property type="match status" value="1"/>
</dbReference>
<dbReference type="GO" id="GO:0004842">
    <property type="term" value="F:ubiquitin-protein transferase activity"/>
    <property type="evidence" value="ECO:0007669"/>
    <property type="project" value="TreeGrafter"/>
</dbReference>
<dbReference type="SMART" id="SM00220">
    <property type="entry name" value="S_TKc"/>
    <property type="match status" value="1"/>
</dbReference>
<dbReference type="Pfam" id="PF00069">
    <property type="entry name" value="Pkinase"/>
    <property type="match status" value="1"/>
</dbReference>
<gene>
    <name evidence="5" type="ORF">VE01_05529</name>
</gene>
<feature type="repeat" description="ANK" evidence="3">
    <location>
        <begin position="422"/>
        <end position="454"/>
    </location>
</feature>
<dbReference type="Gene3D" id="1.10.510.10">
    <property type="entry name" value="Transferase(Phosphotransferase) domain 1"/>
    <property type="match status" value="1"/>
</dbReference>
<dbReference type="GO" id="GO:0004672">
    <property type="term" value="F:protein kinase activity"/>
    <property type="evidence" value="ECO:0007669"/>
    <property type="project" value="InterPro"/>
</dbReference>
<dbReference type="RefSeq" id="XP_018130609.1">
    <property type="nucleotide sequence ID" value="XM_018274992.2"/>
</dbReference>
<dbReference type="InterPro" id="IPR008271">
    <property type="entry name" value="Ser/Thr_kinase_AS"/>
</dbReference>
<feature type="repeat" description="ANK" evidence="3">
    <location>
        <begin position="523"/>
        <end position="556"/>
    </location>
</feature>
<name>A0A1B8GM41_9PEZI</name>
<dbReference type="SMART" id="SM00248">
    <property type="entry name" value="ANK"/>
    <property type="match status" value="6"/>
</dbReference>
<dbReference type="EMBL" id="KV460225">
    <property type="protein sequence ID" value="OBT96876.1"/>
    <property type="molecule type" value="Genomic_DNA"/>
</dbReference>
<dbReference type="GO" id="GO:0085020">
    <property type="term" value="P:protein K6-linked ubiquitination"/>
    <property type="evidence" value="ECO:0007669"/>
    <property type="project" value="TreeGrafter"/>
</dbReference>
<feature type="domain" description="Protein kinase" evidence="4">
    <location>
        <begin position="20"/>
        <end position="307"/>
    </location>
</feature>
<dbReference type="PROSITE" id="PS00108">
    <property type="entry name" value="PROTEIN_KINASE_ST"/>
    <property type="match status" value="1"/>
</dbReference>
<keyword evidence="1" id="KW-0677">Repeat</keyword>
<evidence type="ECO:0000259" key="4">
    <source>
        <dbReference type="PROSITE" id="PS50011"/>
    </source>
</evidence>
<feature type="repeat" description="ANK" evidence="3">
    <location>
        <begin position="455"/>
        <end position="487"/>
    </location>
</feature>
<dbReference type="PROSITE" id="PS50297">
    <property type="entry name" value="ANK_REP_REGION"/>
    <property type="match status" value="5"/>
</dbReference>
<dbReference type="PROSITE" id="PS50088">
    <property type="entry name" value="ANK_REPEAT"/>
    <property type="match status" value="5"/>
</dbReference>
<dbReference type="OrthoDB" id="4062651at2759"/>
<sequence>MFATTTSFPKDLVHHVYTRDEDLPFTHDGNDAFIANSRNVDRVKRTSGSDGGLLYARKTLTIDERGKEGPVAKRKLLEEAKTLLQARHGHVVKLIETYFFVSEHYTRFAIVMERADANLDVYLTHRTSLKKISQLAGWFGCLVGVTSHIHGLGIRHRDIKPSNILIKGKRVLLADFGISKMGLGKTMPTTIPAFARERTKDYCAPEVEDGSTRGRSADIFSLGAVFLEMLIAHSYYPERQSLDDKLTSDGHRSYARSVDQVHQFMDRIERELRPDKWFLKVISHCRAMLHVERDQRPLADELNLAWLSLQPSDLPLAPCTCFRGVDVSDDNKLVELCRTGSLEQVEAYLASGRDPNTLGAIHQASARGCGKIVQSLLLHKADVNLRDCSGQTALHCAAGYGHTEVVGMLLEKGADVQLKDDEGQTVLHCAAGQGHRSVVELLLSKNVDNQATDAEGRTALHFAARRGHGDVVRMLLSGGAHTEVMDAKGRTALHFAAGYGSEKVVEMLLKAVDKYVIDAQDVDGQTALHFAARGKQARGKYDAVRKMLIEKGADPR</sequence>
<dbReference type="Pfam" id="PF12796">
    <property type="entry name" value="Ank_2"/>
    <property type="match status" value="1"/>
</dbReference>
<dbReference type="Pfam" id="PF00023">
    <property type="entry name" value="Ank"/>
    <property type="match status" value="2"/>
</dbReference>
<dbReference type="InterPro" id="IPR036770">
    <property type="entry name" value="Ankyrin_rpt-contain_sf"/>
</dbReference>
<evidence type="ECO:0000256" key="3">
    <source>
        <dbReference type="PROSITE-ProRule" id="PRU00023"/>
    </source>
</evidence>
<evidence type="ECO:0000313" key="5">
    <source>
        <dbReference type="EMBL" id="OBT96876.1"/>
    </source>
</evidence>
<dbReference type="Gene3D" id="1.25.40.20">
    <property type="entry name" value="Ankyrin repeat-containing domain"/>
    <property type="match status" value="3"/>
</dbReference>